<evidence type="ECO:0000259" key="2">
    <source>
        <dbReference type="Pfam" id="PF00266"/>
    </source>
</evidence>
<accession>A0A423WAD0</accession>
<proteinExistence type="predicted"/>
<feature type="compositionally biased region" description="Low complexity" evidence="1">
    <location>
        <begin position="419"/>
        <end position="430"/>
    </location>
</feature>
<dbReference type="Gene3D" id="3.90.1150.10">
    <property type="entry name" value="Aspartate Aminotransferase, domain 1"/>
    <property type="match status" value="1"/>
</dbReference>
<feature type="domain" description="Aminotransferase class V" evidence="2">
    <location>
        <begin position="18"/>
        <end position="378"/>
    </location>
</feature>
<name>A0A423WAD0_9PEZI</name>
<dbReference type="InterPro" id="IPR000192">
    <property type="entry name" value="Aminotrans_V_dom"/>
</dbReference>
<dbReference type="PANTHER" id="PTHR43586">
    <property type="entry name" value="CYSTEINE DESULFURASE"/>
    <property type="match status" value="1"/>
</dbReference>
<dbReference type="InterPro" id="IPR015422">
    <property type="entry name" value="PyrdxlP-dep_Trfase_small"/>
</dbReference>
<protein>
    <recommendedName>
        <fullName evidence="2">Aminotransferase class V domain-containing protein</fullName>
    </recommendedName>
</protein>
<dbReference type="InterPro" id="IPR002052">
    <property type="entry name" value="DNA_methylase_N6_adenine_CS"/>
</dbReference>
<evidence type="ECO:0000313" key="3">
    <source>
        <dbReference type="EMBL" id="ROW00318.1"/>
    </source>
</evidence>
<dbReference type="InterPro" id="IPR029063">
    <property type="entry name" value="SAM-dependent_MTases_sf"/>
</dbReference>
<dbReference type="AlphaFoldDB" id="A0A423WAD0"/>
<dbReference type="PROSITE" id="PS00092">
    <property type="entry name" value="N6_MTASE"/>
    <property type="match status" value="1"/>
</dbReference>
<feature type="region of interest" description="Disordered" evidence="1">
    <location>
        <begin position="413"/>
        <end position="437"/>
    </location>
</feature>
<dbReference type="Gene3D" id="3.40.640.10">
    <property type="entry name" value="Type I PLP-dependent aspartate aminotransferase-like (Major domain)"/>
    <property type="match status" value="1"/>
</dbReference>
<dbReference type="Pfam" id="PF00266">
    <property type="entry name" value="Aminotran_5"/>
    <property type="match status" value="1"/>
</dbReference>
<dbReference type="Proteomes" id="UP000283895">
    <property type="component" value="Unassembled WGS sequence"/>
</dbReference>
<sequence>MDMQKVRANFPALGQEQVFFDNAGGSQVLGSVIDSIRDYLIYSNVQLGATYEVGKKATSRYEDGYQAAAKYINASRDEIVLGSSTTQLFRNLSNTLTFQPGDEVILSSIDHEANIAPWVSLAERQQLTIKWWKPASTDQPRLLATDLEALLSPRTRLVTCTHASNILGTIHDVKAISTAVHAANPTALVAVDAVAYAPHRRVDVRDLGVDIYAFSWYKVYGPHISVLYARAGTTQARMGSLGHFFNPHATLENKLGLAGASYELVSGIPAVTAYLEGVGWEGIMKQEAELQGTLLEYLNGRGDVTIRGERSADGKVRVPTVSFTVKGWDSRELVETVEKETRFGFRWGAFYSNRLVNELLGLGKDGVVRVSMVHYNTDTSHVSYSRVYEPAEDSFLLLDTLSSPSETAFLQQQFHNPDTTTTTTTTTSSSSPPPPSPPLVVEVGTGSGVVIGFINAQARPLFGTRDVLTLGIDVNAFACSATEATVRKAEAENPDTHGRFLGALRGDLLAPLGGREVDVLVFNPPYVPTDELPVQDERLTAAAADDDKEAEEKLGASARFARDSYLLSLSYAGGKDGMETTDRLIEALPTALSRRGCAYILLCAGNKPDEVKARIREFGPEWRVLTVGDSGKQAGWEKLQIIRIWRDHQVVVV</sequence>
<dbReference type="STRING" id="356882.A0A423WAD0"/>
<dbReference type="GO" id="GO:0032259">
    <property type="term" value="P:methylation"/>
    <property type="evidence" value="ECO:0007669"/>
    <property type="project" value="InterPro"/>
</dbReference>
<dbReference type="InterPro" id="IPR015424">
    <property type="entry name" value="PyrdxlP-dep_Trfase"/>
</dbReference>
<evidence type="ECO:0000256" key="1">
    <source>
        <dbReference type="SAM" id="MobiDB-lite"/>
    </source>
</evidence>
<reference evidence="3 4" key="1">
    <citation type="submission" date="2015-09" db="EMBL/GenBank/DDBJ databases">
        <title>Host preference determinants of Valsa canker pathogens revealed by comparative genomics.</title>
        <authorList>
            <person name="Yin Z."/>
            <person name="Huang L."/>
        </authorList>
    </citation>
    <scope>NUCLEOTIDE SEQUENCE [LARGE SCALE GENOMIC DNA]</scope>
    <source>
        <strain evidence="3 4">03-1</strain>
    </source>
</reference>
<dbReference type="InterPro" id="IPR015421">
    <property type="entry name" value="PyrdxlP-dep_Trfase_major"/>
</dbReference>
<gene>
    <name evidence="3" type="ORF">VMCG_07211</name>
</gene>
<comment type="caution">
    <text evidence="3">The sequence shown here is derived from an EMBL/GenBank/DDBJ whole genome shotgun (WGS) entry which is preliminary data.</text>
</comment>
<dbReference type="EMBL" id="LKEA01000021">
    <property type="protein sequence ID" value="ROW00318.1"/>
    <property type="molecule type" value="Genomic_DNA"/>
</dbReference>
<organism evidence="3 4">
    <name type="scientific">Cytospora schulzeri</name>
    <dbReference type="NCBI Taxonomy" id="448051"/>
    <lineage>
        <taxon>Eukaryota</taxon>
        <taxon>Fungi</taxon>
        <taxon>Dikarya</taxon>
        <taxon>Ascomycota</taxon>
        <taxon>Pezizomycotina</taxon>
        <taxon>Sordariomycetes</taxon>
        <taxon>Sordariomycetidae</taxon>
        <taxon>Diaporthales</taxon>
        <taxon>Cytosporaceae</taxon>
        <taxon>Cytospora</taxon>
    </lineage>
</organism>
<dbReference type="SUPFAM" id="SSF53335">
    <property type="entry name" value="S-adenosyl-L-methionine-dependent methyltransferases"/>
    <property type="match status" value="1"/>
</dbReference>
<dbReference type="GO" id="GO:0008168">
    <property type="term" value="F:methyltransferase activity"/>
    <property type="evidence" value="ECO:0007669"/>
    <property type="project" value="InterPro"/>
</dbReference>
<dbReference type="GO" id="GO:0003676">
    <property type="term" value="F:nucleic acid binding"/>
    <property type="evidence" value="ECO:0007669"/>
    <property type="project" value="InterPro"/>
</dbReference>
<keyword evidence="4" id="KW-1185">Reference proteome</keyword>
<dbReference type="PANTHER" id="PTHR43586:SF21">
    <property type="entry name" value="PYRIDOXAL PHOSPHATE (PLP)-DEPENDENT ASPARTATE AMINOTRANSFERASE SUPERFAMILY"/>
    <property type="match status" value="1"/>
</dbReference>
<evidence type="ECO:0000313" key="4">
    <source>
        <dbReference type="Proteomes" id="UP000283895"/>
    </source>
</evidence>
<dbReference type="SUPFAM" id="SSF53383">
    <property type="entry name" value="PLP-dependent transferases"/>
    <property type="match status" value="1"/>
</dbReference>
<dbReference type="OrthoDB" id="420046at2759"/>
<dbReference type="Gene3D" id="3.40.50.150">
    <property type="entry name" value="Vaccinia Virus protein VP39"/>
    <property type="match status" value="1"/>
</dbReference>